<protein>
    <recommendedName>
        <fullName evidence="3">DUF1643 domain-containing protein</fullName>
    </recommendedName>
</protein>
<dbReference type="AlphaFoldDB" id="A0A1I3UYZ7"/>
<evidence type="ECO:0008006" key="3">
    <source>
        <dbReference type="Google" id="ProtNLM"/>
    </source>
</evidence>
<organism evidence="1 2">
    <name type="scientific">Brevibacillus centrosporus</name>
    <dbReference type="NCBI Taxonomy" id="54910"/>
    <lineage>
        <taxon>Bacteria</taxon>
        <taxon>Bacillati</taxon>
        <taxon>Bacillota</taxon>
        <taxon>Bacilli</taxon>
        <taxon>Bacillales</taxon>
        <taxon>Paenibacillaceae</taxon>
        <taxon>Brevibacillus</taxon>
    </lineage>
</organism>
<gene>
    <name evidence="1" type="ORF">SAMN05518846_106133</name>
</gene>
<reference evidence="2" key="1">
    <citation type="submission" date="2016-10" db="EMBL/GenBank/DDBJ databases">
        <authorList>
            <person name="Varghese N."/>
            <person name="Submissions S."/>
        </authorList>
    </citation>
    <scope>NUCLEOTIDE SEQUENCE [LARGE SCALE GENOMIC DNA]</scope>
    <source>
        <strain evidence="2">OK042</strain>
    </source>
</reference>
<dbReference type="RefSeq" id="WP_092268338.1">
    <property type="nucleotide sequence ID" value="NZ_BJOE01000027.1"/>
</dbReference>
<keyword evidence="2" id="KW-1185">Reference proteome</keyword>
<evidence type="ECO:0000313" key="1">
    <source>
        <dbReference type="EMBL" id="SFJ87087.1"/>
    </source>
</evidence>
<name>A0A1I3UYZ7_9BACL</name>
<accession>A0A1I3UYZ7</accession>
<dbReference type="EMBL" id="FORT01000006">
    <property type="protein sequence ID" value="SFJ87087.1"/>
    <property type="molecule type" value="Genomic_DNA"/>
</dbReference>
<sequence length="212" mass="23561">MNQPSAYATFKTKGEFVYRTSAYIQWGTSSESLGSCLLLNPGSSTLYRERPAPHHATMGETTLDPTMRQLVKLTEGIYSAKAAQGTLNGRLHIYNLFSLQHPTAKEAIGLLEDLLQKGETALDEHITRSHELVKHPWMLLGWGCMAKTSRAITSLKERWLQEIAAAGVPTFGKPCATGKNYYHPCPQLHAMRELILRDLIALHEQVCGTVRG</sequence>
<proteinExistence type="predicted"/>
<dbReference type="Proteomes" id="UP000198915">
    <property type="component" value="Unassembled WGS sequence"/>
</dbReference>
<evidence type="ECO:0000313" key="2">
    <source>
        <dbReference type="Proteomes" id="UP000198915"/>
    </source>
</evidence>